<dbReference type="Proteomes" id="UP000019260">
    <property type="component" value="Chromosome"/>
</dbReference>
<name>W0GK43_9MOLU</name>
<dbReference type="STRING" id="838561.P344_00395"/>
<dbReference type="PANTHER" id="PTHR34478:SF1">
    <property type="entry name" value="PROTEIN LEMA"/>
    <property type="match status" value="1"/>
</dbReference>
<dbReference type="AlphaFoldDB" id="W0GK43"/>
<protein>
    <recommendedName>
        <fullName evidence="9">LemA family protein</fullName>
    </recommendedName>
</protein>
<dbReference type="Gene3D" id="1.20.1440.20">
    <property type="entry name" value="LemA-like domain"/>
    <property type="match status" value="1"/>
</dbReference>
<dbReference type="KEGG" id="smir:SMM_0066"/>
<evidence type="ECO:0000313" key="8">
    <source>
        <dbReference type="Proteomes" id="UP000019260"/>
    </source>
</evidence>
<dbReference type="SUPFAM" id="SSF140478">
    <property type="entry name" value="LemA-like"/>
    <property type="match status" value="1"/>
</dbReference>
<dbReference type="InterPro" id="IPR023353">
    <property type="entry name" value="LemA-like_dom_sf"/>
</dbReference>
<dbReference type="PATRIC" id="fig|838561.3.peg.78"/>
<dbReference type="OrthoDB" id="384498at2"/>
<dbReference type="GO" id="GO:0016020">
    <property type="term" value="C:membrane"/>
    <property type="evidence" value="ECO:0007669"/>
    <property type="project" value="UniProtKB-SubCell"/>
</dbReference>
<dbReference type="Pfam" id="PF04011">
    <property type="entry name" value="LemA"/>
    <property type="match status" value="1"/>
</dbReference>
<keyword evidence="5 6" id="KW-0472">Membrane</keyword>
<comment type="subcellular location">
    <subcellularLocation>
        <location evidence="1">Membrane</location>
        <topology evidence="1">Single-pass membrane protein</topology>
    </subcellularLocation>
</comment>
<organism evidence="7 8">
    <name type="scientific">Spiroplasma mirum ATCC 29335</name>
    <dbReference type="NCBI Taxonomy" id="838561"/>
    <lineage>
        <taxon>Bacteria</taxon>
        <taxon>Bacillati</taxon>
        <taxon>Mycoplasmatota</taxon>
        <taxon>Mollicutes</taxon>
        <taxon>Entomoplasmatales</taxon>
        <taxon>Spiroplasmataceae</taxon>
        <taxon>Spiroplasma</taxon>
    </lineage>
</organism>
<dbReference type="KEGG" id="smia:P344_00395"/>
<dbReference type="RefSeq" id="WP_025316901.1">
    <property type="nucleotide sequence ID" value="NZ_CP002082.1"/>
</dbReference>
<evidence type="ECO:0000256" key="2">
    <source>
        <dbReference type="ARBA" id="ARBA00008854"/>
    </source>
</evidence>
<keyword evidence="8" id="KW-1185">Reference proteome</keyword>
<dbReference type="HOGENOM" id="CLU_056714_3_0_14"/>
<dbReference type="InterPro" id="IPR007156">
    <property type="entry name" value="MamQ_LemA"/>
</dbReference>
<evidence type="ECO:0008006" key="9">
    <source>
        <dbReference type="Google" id="ProtNLM"/>
    </source>
</evidence>
<evidence type="ECO:0000256" key="4">
    <source>
        <dbReference type="ARBA" id="ARBA00022989"/>
    </source>
</evidence>
<evidence type="ECO:0000256" key="6">
    <source>
        <dbReference type="SAM" id="Phobius"/>
    </source>
</evidence>
<evidence type="ECO:0000256" key="1">
    <source>
        <dbReference type="ARBA" id="ARBA00004167"/>
    </source>
</evidence>
<feature type="transmembrane region" description="Helical" evidence="6">
    <location>
        <begin position="22"/>
        <end position="40"/>
    </location>
</feature>
<keyword evidence="4 6" id="KW-1133">Transmembrane helix</keyword>
<evidence type="ECO:0000313" key="7">
    <source>
        <dbReference type="EMBL" id="AHI57453.1"/>
    </source>
</evidence>
<accession>W0GK43</accession>
<evidence type="ECO:0000256" key="5">
    <source>
        <dbReference type="ARBA" id="ARBA00023136"/>
    </source>
</evidence>
<comment type="similarity">
    <text evidence="2">Belongs to the LemA family.</text>
</comment>
<sequence length="203" mass="23302">MAYNPTVNNVEEPAKAIAFGKFFVYISFILIIPIFIFIGTRNSLIRQKQRIEETASDIDVQLKRRMDMLTKLVDATKQYMQYEKSTLSTITELRSQTSPFKIKDVDRINKAISDQMGRINMLMENYPDLKANNSVIELQTGIKDCEDNIAAARRFYNSEVRDFNGRIKTWPTNVAAGTIHAQTYLYFEAAPADRQDVKIDLGQ</sequence>
<dbReference type="PANTHER" id="PTHR34478">
    <property type="entry name" value="PROTEIN LEMA"/>
    <property type="match status" value="1"/>
</dbReference>
<keyword evidence="3 6" id="KW-0812">Transmembrane</keyword>
<gene>
    <name evidence="7" type="ORF">P344_00395</name>
</gene>
<evidence type="ECO:0000256" key="3">
    <source>
        <dbReference type="ARBA" id="ARBA00022692"/>
    </source>
</evidence>
<dbReference type="eggNOG" id="COG1704">
    <property type="taxonomic scope" value="Bacteria"/>
</dbReference>
<reference evidence="7 8" key="1">
    <citation type="submission" date="2013-09" db="EMBL/GenBank/DDBJ databases">
        <title>Complete genome sequence of Spiroplasma mirum suckling mouse cataract agent.</title>
        <authorList>
            <person name="Landry C.A."/>
            <person name="Bastian F.O."/>
            <person name="Thune R.L."/>
        </authorList>
    </citation>
    <scope>NUCLEOTIDE SEQUENCE [LARGE SCALE GENOMIC DNA]</scope>
    <source>
        <strain evidence="7 8">SMCA</strain>
    </source>
</reference>
<proteinExistence type="inferred from homology"/>
<dbReference type="EMBL" id="CP006720">
    <property type="protein sequence ID" value="AHI57453.1"/>
    <property type="molecule type" value="Genomic_DNA"/>
</dbReference>